<evidence type="ECO:0000313" key="3">
    <source>
        <dbReference type="EMBL" id="KKN10044.1"/>
    </source>
</evidence>
<protein>
    <submittedName>
        <fullName evidence="3">Uncharacterized protein</fullName>
    </submittedName>
</protein>
<dbReference type="AlphaFoldDB" id="A0A0F9MWD4"/>
<feature type="compositionally biased region" description="Basic and acidic residues" evidence="2">
    <location>
        <begin position="294"/>
        <end position="307"/>
    </location>
</feature>
<comment type="caution">
    <text evidence="3">The sequence shown here is derived from an EMBL/GenBank/DDBJ whole genome shotgun (WGS) entry which is preliminary data.</text>
</comment>
<feature type="coiled-coil region" evidence="1">
    <location>
        <begin position="168"/>
        <end position="237"/>
    </location>
</feature>
<dbReference type="EMBL" id="LAZR01004282">
    <property type="protein sequence ID" value="KKN10044.1"/>
    <property type="molecule type" value="Genomic_DNA"/>
</dbReference>
<accession>A0A0F9MWD4</accession>
<proteinExistence type="predicted"/>
<evidence type="ECO:0000256" key="1">
    <source>
        <dbReference type="SAM" id="Coils"/>
    </source>
</evidence>
<organism evidence="3">
    <name type="scientific">marine sediment metagenome</name>
    <dbReference type="NCBI Taxonomy" id="412755"/>
    <lineage>
        <taxon>unclassified sequences</taxon>
        <taxon>metagenomes</taxon>
        <taxon>ecological metagenomes</taxon>
    </lineage>
</organism>
<reference evidence="3" key="1">
    <citation type="journal article" date="2015" name="Nature">
        <title>Complex archaea that bridge the gap between prokaryotes and eukaryotes.</title>
        <authorList>
            <person name="Spang A."/>
            <person name="Saw J.H."/>
            <person name="Jorgensen S.L."/>
            <person name="Zaremba-Niedzwiedzka K."/>
            <person name="Martijn J."/>
            <person name="Lind A.E."/>
            <person name="van Eijk R."/>
            <person name="Schleper C."/>
            <person name="Guy L."/>
            <person name="Ettema T.J."/>
        </authorList>
    </citation>
    <scope>NUCLEOTIDE SEQUENCE</scope>
</reference>
<gene>
    <name evidence="3" type="ORF">LCGC14_1040490</name>
</gene>
<name>A0A0F9MWD4_9ZZZZ</name>
<feature type="region of interest" description="Disordered" evidence="2">
    <location>
        <begin position="286"/>
        <end position="307"/>
    </location>
</feature>
<sequence>MEKFKDSKIDLTMESLKEEDKKFYFIGEALTQDYECEDGLNAIANKLKNKHFTWRHRHPIQKEHKENHVYGIVEDSWVKEKLMVKVGLYDHTEDHRKLIEDIQLRDFVEDPLSLSMHYRTYFNEKGETIHYDVFELAGTPYPHCKECNILKTGVMKLEKDEKIIPKETKEDEVELSKALGKIEELEKELNSKTETLEGMKSKFEKMDKELEDKEIKEKSLEERVLEAENTIKFLETKKPILDKLLEADSTIDEKQATWLKTEDVSYLKRKLEEALKRAESQIHVQEIGDSAKQAQDEKEKEEEKFEEVSYEHFISQIKQTDNNRKIK</sequence>
<evidence type="ECO:0000256" key="2">
    <source>
        <dbReference type="SAM" id="MobiDB-lite"/>
    </source>
</evidence>
<keyword evidence="1" id="KW-0175">Coiled coil</keyword>